<accession>B5Y4Y0</accession>
<dbReference type="RefSeq" id="XP_002186085.1">
    <property type="nucleotide sequence ID" value="XM_002186049.1"/>
</dbReference>
<dbReference type="AlphaFoldDB" id="B5Y4Y0"/>
<keyword evidence="4" id="KW-1185">Reference proteome</keyword>
<sequence length="536" mass="59756">MTVFQLRKTMHVLECVPNWFQVSEMQKPKYGDRNDTGKWFVFTMPREYYTVLVTFLCSIGTTNGFGLGVDFQKEQGREHRLFLKRKSRLASALFMEVPVGIPIDPEGRPYKFPAKEHCSKCGLCETSYVARVKEACAFLEPGMSRIDTLETKVHGRRRKTTDDKTIVQADERRFGVQYQPLRLARGISMPGAQWTGVVSSIAISMLETRQVDAVACVASNEETWSNPNPILAQTTDEVLKGRGVKPSLAPSLNILDEVKNDPSIRRLLFCGVGCSVQALRSIENELGIEIFILGTNCVDNSPSPGAAAAFIEKGAKVFSDSVRGYEFMQDFRVHVKTEETYLTIPYFCLPGTIAESSIAKSCRSCFDYTNALADVVVGYMAAPLDGKSRMDESWQTVTVRNERGNQMVETAITQGRLEVGDIVRGSGDHQQLAIATTKSDALVQAMVGGKVQENGMPLWLGNIMATVLRKVSAKGIAFARYSIDYHIVRNYFHVLNEWGEHRARSSTPQFALEIVDEYLEMDSTLKGYAAKLTSKH</sequence>
<dbReference type="KEGG" id="pti:PHATR_43972"/>
<dbReference type="InterPro" id="IPR045220">
    <property type="entry name" value="FRHB/FDHB/HCAR-like"/>
</dbReference>
<reference evidence="4" key="2">
    <citation type="submission" date="2008-08" db="EMBL/GenBank/DDBJ databases">
        <authorList>
            <consortium name="Diatom Consortium"/>
            <person name="Grigoriev I."/>
            <person name="Grimwood J."/>
            <person name="Kuo A."/>
            <person name="Otillar R.P."/>
            <person name="Salamov A."/>
            <person name="Detter J.C."/>
            <person name="Lindquist E."/>
            <person name="Shapiro H."/>
            <person name="Lucas S."/>
            <person name="Glavina del Rio T."/>
            <person name="Pitluck S."/>
            <person name="Rokhsar D."/>
            <person name="Bowler C."/>
        </authorList>
    </citation>
    <scope>GENOME REANNOTATION</scope>
    <source>
        <strain evidence="4">CCAP 1055/1</strain>
    </source>
</reference>
<dbReference type="STRING" id="556484.B5Y4Y0"/>
<dbReference type="eggNOG" id="ENOG502QR65">
    <property type="taxonomic scope" value="Eukaryota"/>
</dbReference>
<evidence type="ECO:0000259" key="2">
    <source>
        <dbReference type="Pfam" id="PF04432"/>
    </source>
</evidence>
<evidence type="ECO:0008006" key="5">
    <source>
        <dbReference type="Google" id="ProtNLM"/>
    </source>
</evidence>
<dbReference type="EMBL" id="CP001142">
    <property type="protein sequence ID" value="ACI65555.1"/>
    <property type="molecule type" value="Genomic_DNA"/>
</dbReference>
<dbReference type="PANTHER" id="PTHR31332">
    <property type="entry name" value="7-HYDROXYMETHYL CHLOROPHYLL A REDUCTASE, CHLOROPLASTIC"/>
    <property type="match status" value="1"/>
</dbReference>
<dbReference type="GeneID" id="7204189"/>
<name>B5Y4Y0_PHATC</name>
<dbReference type="HOGENOM" id="CLU_038110_0_0_1"/>
<reference evidence="3 4" key="1">
    <citation type="journal article" date="2008" name="Nature">
        <title>The Phaeodactylum genome reveals the evolutionary history of diatom genomes.</title>
        <authorList>
            <person name="Bowler C."/>
            <person name="Allen A.E."/>
            <person name="Badger J.H."/>
            <person name="Grimwood J."/>
            <person name="Jabbari K."/>
            <person name="Kuo A."/>
            <person name="Maheswari U."/>
            <person name="Martens C."/>
            <person name="Maumus F."/>
            <person name="Otillar R.P."/>
            <person name="Rayko E."/>
            <person name="Salamov A."/>
            <person name="Vandepoele K."/>
            <person name="Beszteri B."/>
            <person name="Gruber A."/>
            <person name="Heijde M."/>
            <person name="Katinka M."/>
            <person name="Mock T."/>
            <person name="Valentin K."/>
            <person name="Verret F."/>
            <person name="Berges J.A."/>
            <person name="Brownlee C."/>
            <person name="Cadoret J.P."/>
            <person name="Chiovitti A."/>
            <person name="Choi C.J."/>
            <person name="Coesel S."/>
            <person name="De Martino A."/>
            <person name="Detter J.C."/>
            <person name="Durkin C."/>
            <person name="Falciatore A."/>
            <person name="Fournet J."/>
            <person name="Haruta M."/>
            <person name="Huysman M.J."/>
            <person name="Jenkins B.D."/>
            <person name="Jiroutova K."/>
            <person name="Jorgensen R.E."/>
            <person name="Joubert Y."/>
            <person name="Kaplan A."/>
            <person name="Kroger N."/>
            <person name="Kroth P.G."/>
            <person name="La Roche J."/>
            <person name="Lindquist E."/>
            <person name="Lommer M."/>
            <person name="Martin-Jezequel V."/>
            <person name="Lopez P.J."/>
            <person name="Lucas S."/>
            <person name="Mangogna M."/>
            <person name="McGinnis K."/>
            <person name="Medlin L.K."/>
            <person name="Montsant A."/>
            <person name="Oudot-Le Secq M.P."/>
            <person name="Napoli C."/>
            <person name="Obornik M."/>
            <person name="Parker M.S."/>
            <person name="Petit J.L."/>
            <person name="Porcel B.M."/>
            <person name="Poulsen N."/>
            <person name="Robison M."/>
            <person name="Rychlewski L."/>
            <person name="Rynearson T.A."/>
            <person name="Schmutz J."/>
            <person name="Shapiro H."/>
            <person name="Siaut M."/>
            <person name="Stanley M."/>
            <person name="Sussman M.R."/>
            <person name="Taylor A.R."/>
            <person name="Vardi A."/>
            <person name="von Dassow P."/>
            <person name="Vyverman W."/>
            <person name="Willis A."/>
            <person name="Wyrwicz L.S."/>
            <person name="Rokhsar D.S."/>
            <person name="Weissenbach J."/>
            <person name="Armbrust E.V."/>
            <person name="Green B.R."/>
            <person name="Van de Peer Y."/>
            <person name="Grigoriev I.V."/>
        </authorList>
    </citation>
    <scope>NUCLEOTIDE SEQUENCE [LARGE SCALE GENOMIC DNA]</scope>
    <source>
        <strain evidence="3 4">CCAP 1055/1</strain>
    </source>
</reference>
<dbReference type="Proteomes" id="UP000000759">
    <property type="component" value="Chromosome 3"/>
</dbReference>
<dbReference type="GO" id="GO:0052592">
    <property type="term" value="F:oxidoreductase activity, acting on CH or CH2 groups, with an iron-sulfur protein as acceptor"/>
    <property type="evidence" value="ECO:0007669"/>
    <property type="project" value="TreeGrafter"/>
</dbReference>
<evidence type="ECO:0000313" key="4">
    <source>
        <dbReference type="Proteomes" id="UP000000759"/>
    </source>
</evidence>
<evidence type="ECO:0000313" key="3">
    <source>
        <dbReference type="EMBL" id="ACI65555.1"/>
    </source>
</evidence>
<dbReference type="PANTHER" id="PTHR31332:SF0">
    <property type="entry name" value="7-HYDROXYMETHYL CHLOROPHYLL A REDUCTASE, CHLOROPLASTIC"/>
    <property type="match status" value="1"/>
</dbReference>
<dbReference type="OMA" id="WTGIVST"/>
<dbReference type="InterPro" id="IPR007516">
    <property type="entry name" value="Co_F420_Hydgase/DH_bsu_N"/>
</dbReference>
<dbReference type="Pfam" id="PF04422">
    <property type="entry name" value="FrhB_FdhB_N"/>
    <property type="match status" value="1"/>
</dbReference>
<dbReference type="InParanoid" id="B5Y4Y0"/>
<gene>
    <name evidence="3" type="ORF">PHATR_43972</name>
</gene>
<dbReference type="InterPro" id="IPR007525">
    <property type="entry name" value="FrhB_FdhB_C"/>
</dbReference>
<proteinExistence type="predicted"/>
<dbReference type="PaxDb" id="2850-Phatr43972"/>
<feature type="domain" description="Coenzyme F420 hydrogenase/dehydrogenase beta subunit C-terminal" evidence="2">
    <location>
        <begin position="265"/>
        <end position="422"/>
    </location>
</feature>
<evidence type="ECO:0000259" key="1">
    <source>
        <dbReference type="Pfam" id="PF04422"/>
    </source>
</evidence>
<dbReference type="OrthoDB" id="191568at2759"/>
<feature type="domain" description="Coenzyme F420 hydrogenase/dehydrogenase beta subunit N-terminal" evidence="1">
    <location>
        <begin position="190"/>
        <end position="255"/>
    </location>
</feature>
<organism evidence="3 4">
    <name type="scientific">Phaeodactylum tricornutum (strain CCAP 1055/1)</name>
    <dbReference type="NCBI Taxonomy" id="556484"/>
    <lineage>
        <taxon>Eukaryota</taxon>
        <taxon>Sar</taxon>
        <taxon>Stramenopiles</taxon>
        <taxon>Ochrophyta</taxon>
        <taxon>Bacillariophyta</taxon>
        <taxon>Bacillariophyceae</taxon>
        <taxon>Bacillariophycidae</taxon>
        <taxon>Naviculales</taxon>
        <taxon>Phaeodactylaceae</taxon>
        <taxon>Phaeodactylum</taxon>
    </lineage>
</organism>
<protein>
    <recommendedName>
        <fullName evidence="5">Coenzyme F420 hydrogenase</fullName>
    </recommendedName>
</protein>
<dbReference type="Pfam" id="PF04432">
    <property type="entry name" value="FrhB_FdhB_C"/>
    <property type="match status" value="1"/>
</dbReference>